<evidence type="ECO:0000313" key="13">
    <source>
        <dbReference type="EMBL" id="GLB46571.1"/>
    </source>
</evidence>
<dbReference type="HAMAP" id="MF_00698">
    <property type="entry name" value="Aminopeptidase_S15"/>
    <property type="match status" value="1"/>
</dbReference>
<dbReference type="EMBL" id="BRPL01000002">
    <property type="protein sequence ID" value="GLB46571.1"/>
    <property type="molecule type" value="Genomic_DNA"/>
</dbReference>
<evidence type="ECO:0000313" key="14">
    <source>
        <dbReference type="Proteomes" id="UP001144204"/>
    </source>
</evidence>
<dbReference type="Gene3D" id="3.40.50.1820">
    <property type="entry name" value="alpha/beta hydrolase"/>
    <property type="match status" value="1"/>
</dbReference>
<dbReference type="Pfam" id="PF08530">
    <property type="entry name" value="PepX_C"/>
    <property type="match status" value="1"/>
</dbReference>
<dbReference type="SUPFAM" id="SSF49785">
    <property type="entry name" value="Galactose-binding domain-like"/>
    <property type="match status" value="1"/>
</dbReference>
<proteinExistence type="inferred from homology"/>
<accession>A0A9W6B0M1</accession>
<evidence type="ECO:0000256" key="8">
    <source>
        <dbReference type="ARBA" id="ARBA00022825"/>
    </source>
</evidence>
<sequence length="808" mass="93564">MKNHQFAIKPTSIKDEINELKMIHFLEPNDLNQQPRKLMLKLISRAFLEHQNAASNIKENIASLLATEDTNALEYLSKSNRPLNKIIFYNIALQLLRFKLTFDFKINQSQTFMKKSRLPIVNTSSDILSNQDVIKAWYLLLNTHTKFGQTYIDTIAAHGYYQQFNDLKKPLIFNGKTQPVFDTNQLIREVVYIEAPLDTDHDGKRDLLKADIVRPKESNQIKVPVLYTASPYNQGVNDQLSDQLTHQVNVKLKHKTPNHYQYQDIESHGNQSKNIPKPRKIKGESKYPTQSFSREMGYTLNNYFLSRGFAIVYAAGIGTKDSEGLRTTGDDLETISAKSIIEWLDNRRIAFTNKTDHIQVKAWWSNQHIAMTGRSYLGTLQTAVATTGVDGLKTCLSEAAISSWYDYYRDNGLVVAPGGFQGEDCDVLADETFSRFQKAGDYQHVKDQWKKQLDSITKHQDRLTGNYNQFWDARNYLKDVSHIKADIVMVHGLNDWNVKPRNVEHLWNALRNVPVQKKLFLHQGPHIYINNFQSLDFTDMMNLWLTNKLLDVDNDANQLIPDVTIQDNVKPQTWHTYQDWSNAKNALSLQIDNQFKLSDHQNGIKPMQFNDYLVPDIFNKYTKHYNKWYKDLMGNNDSPMSNNRLVFKTNPLKHDHYIDGKVHIKINAASSQNVGLLSFMLVDYGEATRLTHTPQLLSRNAIEAGYLWKRDDLKEFKLQKHPTPFKKITEGHINMQNRHNSYQVDELKPHQFYNVELDLQPTFYHLPAGRQLGLIVYASDMAMTIRGNQKIQYSIDPTKTIIHIPLWK</sequence>
<evidence type="ECO:0000259" key="11">
    <source>
        <dbReference type="SMART" id="SM00939"/>
    </source>
</evidence>
<dbReference type="AlphaFoldDB" id="A0A9W6B0M1"/>
<evidence type="ECO:0000256" key="10">
    <source>
        <dbReference type="SAM" id="MobiDB-lite"/>
    </source>
</evidence>
<evidence type="ECO:0000256" key="3">
    <source>
        <dbReference type="ARBA" id="ARBA00010819"/>
    </source>
</evidence>
<dbReference type="RefSeq" id="WP_286136035.1">
    <property type="nucleotide sequence ID" value="NZ_BRPL01000002.1"/>
</dbReference>
<name>A0A9W6B0M1_9LACO</name>
<feature type="domain" description="Xaa-Pro dipeptidyl-peptidase C-terminal" evidence="11">
    <location>
        <begin position="542"/>
        <end position="803"/>
    </location>
</feature>
<dbReference type="InterPro" id="IPR008252">
    <property type="entry name" value="Pept_S15_Xpro"/>
</dbReference>
<dbReference type="InterPro" id="IPR013736">
    <property type="entry name" value="Xaa-Pro_dipept_C"/>
</dbReference>
<comment type="similarity">
    <text evidence="3 9">Belongs to the peptidase S15 family.</text>
</comment>
<protein>
    <recommendedName>
        <fullName evidence="9">Xaa-Pro dipeptidyl-peptidase</fullName>
        <ecNumber evidence="9">3.4.14.11</ecNumber>
    </recommendedName>
    <alternativeName>
        <fullName evidence="9">X-Pro dipeptidyl-peptidase</fullName>
    </alternativeName>
    <alternativeName>
        <fullName evidence="9">X-prolyl-dipeptidyl aminopeptidase</fullName>
        <shortName evidence="9">X-PDAP</shortName>
    </alternativeName>
</protein>
<dbReference type="GO" id="GO:0004177">
    <property type="term" value="F:aminopeptidase activity"/>
    <property type="evidence" value="ECO:0007669"/>
    <property type="project" value="UniProtKB-KW"/>
</dbReference>
<keyword evidence="8 9" id="KW-0720">Serine protease</keyword>
<dbReference type="EC" id="3.4.14.11" evidence="9"/>
<dbReference type="GO" id="GO:0008236">
    <property type="term" value="F:serine-type peptidase activity"/>
    <property type="evidence" value="ECO:0007669"/>
    <property type="project" value="UniProtKB-KW"/>
</dbReference>
<dbReference type="GO" id="GO:0005737">
    <property type="term" value="C:cytoplasm"/>
    <property type="evidence" value="ECO:0007669"/>
    <property type="project" value="UniProtKB-SubCell"/>
</dbReference>
<comment type="caution">
    <text evidence="13">The sequence shown here is derived from an EMBL/GenBank/DDBJ whole genome shotgun (WGS) entry which is preliminary data.</text>
</comment>
<keyword evidence="7 9" id="KW-0378">Hydrolase</keyword>
<dbReference type="Gene3D" id="2.60.120.260">
    <property type="entry name" value="Galactose-binding domain-like"/>
    <property type="match status" value="1"/>
</dbReference>
<evidence type="ECO:0000256" key="4">
    <source>
        <dbReference type="ARBA" id="ARBA00011738"/>
    </source>
</evidence>
<dbReference type="SUPFAM" id="SSF81761">
    <property type="entry name" value="X-Prolyl dipeptidyl aminopeptidase PepX, N-terminal domain"/>
    <property type="match status" value="1"/>
</dbReference>
<dbReference type="SMART" id="SM00940">
    <property type="entry name" value="PepX_N"/>
    <property type="match status" value="1"/>
</dbReference>
<keyword evidence="9" id="KW-0963">Cytoplasm</keyword>
<evidence type="ECO:0000256" key="7">
    <source>
        <dbReference type="ARBA" id="ARBA00022801"/>
    </source>
</evidence>
<comment type="subcellular location">
    <subcellularLocation>
        <location evidence="9">Cytoplasm</location>
    </subcellularLocation>
</comment>
<dbReference type="Proteomes" id="UP001144204">
    <property type="component" value="Unassembled WGS sequence"/>
</dbReference>
<evidence type="ECO:0000256" key="2">
    <source>
        <dbReference type="ARBA" id="ARBA00003997"/>
    </source>
</evidence>
<feature type="domain" description="X-Prolyl dipeptidyl aminopeptidase PepX N-terminal" evidence="12">
    <location>
        <begin position="1"/>
        <end position="160"/>
    </location>
</feature>
<dbReference type="InterPro" id="IPR029058">
    <property type="entry name" value="AB_hydrolase_fold"/>
</dbReference>
<gene>
    <name evidence="9 13" type="primary">pepX</name>
    <name evidence="13" type="ORF">WR164_05500</name>
</gene>
<dbReference type="InterPro" id="IPR036313">
    <property type="entry name" value="PepX_N_dom_sf"/>
</dbReference>
<feature type="region of interest" description="Disordered" evidence="10">
    <location>
        <begin position="263"/>
        <end position="288"/>
    </location>
</feature>
<comment type="subunit">
    <text evidence="4 9">Homodimer.</text>
</comment>
<organism evidence="13 14">
    <name type="scientific">Philodulcilactobacillus myokoensis</name>
    <dbReference type="NCBI Taxonomy" id="2929573"/>
    <lineage>
        <taxon>Bacteria</taxon>
        <taxon>Bacillati</taxon>
        <taxon>Bacillota</taxon>
        <taxon>Bacilli</taxon>
        <taxon>Lactobacillales</taxon>
        <taxon>Lactobacillaceae</taxon>
        <taxon>Philodulcilactobacillus</taxon>
    </lineage>
</organism>
<feature type="active site" description="Charge relay system" evidence="9">
    <location>
        <position position="495"/>
    </location>
</feature>
<evidence type="ECO:0000259" key="12">
    <source>
        <dbReference type="SMART" id="SM00940"/>
    </source>
</evidence>
<dbReference type="Gene3D" id="1.10.246.70">
    <property type="match status" value="1"/>
</dbReference>
<dbReference type="SMART" id="SM00939">
    <property type="entry name" value="PepX_C"/>
    <property type="match status" value="1"/>
</dbReference>
<dbReference type="SUPFAM" id="SSF53474">
    <property type="entry name" value="alpha/beta-Hydrolases"/>
    <property type="match status" value="1"/>
</dbReference>
<dbReference type="Pfam" id="PF02129">
    <property type="entry name" value="Peptidase_S15"/>
    <property type="match status" value="1"/>
</dbReference>
<dbReference type="GO" id="GO:0008239">
    <property type="term" value="F:dipeptidyl-peptidase activity"/>
    <property type="evidence" value="ECO:0007669"/>
    <property type="project" value="UniProtKB-UniRule"/>
</dbReference>
<feature type="active site" description="Charge relay system" evidence="9">
    <location>
        <position position="375"/>
    </location>
</feature>
<reference evidence="13" key="2">
    <citation type="journal article" date="2023" name="PLoS ONE">
        <title>Philodulcilactobacillus myokoensis gen. nov., sp. nov., a fructophilic, acidophilic, and agar-phobic lactic acid bacterium isolated from fermented vegetable extracts.</title>
        <authorList>
            <person name="Kouya T."/>
            <person name="Ishiyama Y."/>
            <person name="Ohashi S."/>
            <person name="Kumakubo R."/>
            <person name="Yamazaki T."/>
            <person name="Otaki T."/>
        </authorList>
    </citation>
    <scope>NUCLEOTIDE SEQUENCE</scope>
    <source>
        <strain evidence="13">WR16-4</strain>
    </source>
</reference>
<dbReference type="InterPro" id="IPR015251">
    <property type="entry name" value="PepX_N_dom"/>
</dbReference>
<dbReference type="PRINTS" id="PR00923">
    <property type="entry name" value="LACTOPTASE"/>
</dbReference>
<keyword evidence="5 9" id="KW-0031">Aminopeptidase</keyword>
<evidence type="ECO:0000256" key="9">
    <source>
        <dbReference type="HAMAP-Rule" id="MF_00698"/>
    </source>
</evidence>
<comment type="function">
    <text evidence="2 9">Removes N-terminal dipeptides sequentially from polypeptides having unsubstituted N-termini provided that the penultimate residue is proline.</text>
</comment>
<evidence type="ECO:0000256" key="1">
    <source>
        <dbReference type="ARBA" id="ARBA00000123"/>
    </source>
</evidence>
<reference evidence="13" key="1">
    <citation type="submission" date="2022-07" db="EMBL/GenBank/DDBJ databases">
        <authorList>
            <person name="Kouya T."/>
            <person name="Ishiyama Y."/>
        </authorList>
    </citation>
    <scope>NUCLEOTIDE SEQUENCE</scope>
    <source>
        <strain evidence="13">WR16-4</strain>
    </source>
</reference>
<dbReference type="GO" id="GO:0006508">
    <property type="term" value="P:proteolysis"/>
    <property type="evidence" value="ECO:0007669"/>
    <property type="project" value="UniProtKB-KW"/>
</dbReference>
<evidence type="ECO:0000256" key="6">
    <source>
        <dbReference type="ARBA" id="ARBA00022670"/>
    </source>
</evidence>
<dbReference type="NCBIfam" id="NF003781">
    <property type="entry name" value="PRK05371.1-2"/>
    <property type="match status" value="1"/>
</dbReference>
<comment type="catalytic activity">
    <reaction evidence="1 9">
        <text>Hydrolyzes Xaa-Pro-|- bonds to release unblocked, N-terminal dipeptides from substrates including Ala-Pro-|-p-nitroanilide and (sequentially) Tyr-Pro-|-Phe-Pro-|-Gly-Pro-|-Ile.</text>
        <dbReference type="EC" id="3.4.14.11"/>
    </reaction>
</comment>
<dbReference type="InterPro" id="IPR008979">
    <property type="entry name" value="Galactose-bd-like_sf"/>
</dbReference>
<dbReference type="Pfam" id="PF09168">
    <property type="entry name" value="PepX_N"/>
    <property type="match status" value="1"/>
</dbReference>
<evidence type="ECO:0000256" key="5">
    <source>
        <dbReference type="ARBA" id="ARBA00022438"/>
    </source>
</evidence>
<keyword evidence="14" id="KW-1185">Reference proteome</keyword>
<feature type="active site" description="Charge relay system" evidence="9">
    <location>
        <position position="526"/>
    </location>
</feature>
<dbReference type="InterPro" id="IPR000383">
    <property type="entry name" value="Xaa-Pro-like_dom"/>
</dbReference>
<keyword evidence="6 9" id="KW-0645">Protease</keyword>